<dbReference type="GO" id="GO:0051233">
    <property type="term" value="C:spindle midzone"/>
    <property type="evidence" value="ECO:0007669"/>
    <property type="project" value="TreeGrafter"/>
</dbReference>
<evidence type="ECO:0000259" key="1">
    <source>
        <dbReference type="PROSITE" id="PS50238"/>
    </source>
</evidence>
<feature type="domain" description="Rho-GAP" evidence="1">
    <location>
        <begin position="1"/>
        <end position="49"/>
    </location>
</feature>
<dbReference type="GO" id="GO:0030496">
    <property type="term" value="C:midbody"/>
    <property type="evidence" value="ECO:0007669"/>
    <property type="project" value="TreeGrafter"/>
</dbReference>
<reference evidence="2" key="1">
    <citation type="submission" date="2025-08" db="UniProtKB">
        <authorList>
            <consortium name="Ensembl"/>
        </authorList>
    </citation>
    <scope>IDENTIFICATION</scope>
</reference>
<dbReference type="GO" id="GO:0051256">
    <property type="term" value="P:mitotic spindle midzone assembly"/>
    <property type="evidence" value="ECO:0007669"/>
    <property type="project" value="TreeGrafter"/>
</dbReference>
<dbReference type="GO" id="GO:0005096">
    <property type="term" value="F:GTPase activator activity"/>
    <property type="evidence" value="ECO:0007669"/>
    <property type="project" value="TreeGrafter"/>
</dbReference>
<dbReference type="GO" id="GO:0032154">
    <property type="term" value="C:cleavage furrow"/>
    <property type="evidence" value="ECO:0007669"/>
    <property type="project" value="TreeGrafter"/>
</dbReference>
<evidence type="ECO:0000313" key="3">
    <source>
        <dbReference type="Proteomes" id="UP000694541"/>
    </source>
</evidence>
<dbReference type="AlphaFoldDB" id="A0A8B9N0N7"/>
<dbReference type="GO" id="GO:0007266">
    <property type="term" value="P:Rho protein signal transduction"/>
    <property type="evidence" value="ECO:0007669"/>
    <property type="project" value="TreeGrafter"/>
</dbReference>
<organism evidence="2 3">
    <name type="scientific">Accipiter nisus</name>
    <name type="common">Eurasian sparrowhawk</name>
    <dbReference type="NCBI Taxonomy" id="211598"/>
    <lineage>
        <taxon>Eukaryota</taxon>
        <taxon>Metazoa</taxon>
        <taxon>Chordata</taxon>
        <taxon>Craniata</taxon>
        <taxon>Vertebrata</taxon>
        <taxon>Euteleostomi</taxon>
        <taxon>Archelosauria</taxon>
        <taxon>Archosauria</taxon>
        <taxon>Dinosauria</taxon>
        <taxon>Saurischia</taxon>
        <taxon>Theropoda</taxon>
        <taxon>Coelurosauria</taxon>
        <taxon>Aves</taxon>
        <taxon>Neognathae</taxon>
        <taxon>Neoaves</taxon>
        <taxon>Telluraves</taxon>
        <taxon>Accipitrimorphae</taxon>
        <taxon>Accipitriformes</taxon>
        <taxon>Accipitridae</taxon>
        <taxon>Accipitrinae</taxon>
        <taxon>Accipiter</taxon>
    </lineage>
</organism>
<dbReference type="Gene3D" id="1.10.555.10">
    <property type="entry name" value="Rho GTPase activation protein"/>
    <property type="match status" value="1"/>
</dbReference>
<dbReference type="SUPFAM" id="SSF48350">
    <property type="entry name" value="GTPase activation domain, GAP"/>
    <property type="match status" value="1"/>
</dbReference>
<dbReference type="PROSITE" id="PS50238">
    <property type="entry name" value="RHOGAP"/>
    <property type="match status" value="1"/>
</dbReference>
<proteinExistence type="predicted"/>
<sequence>MDVLNLSCVFGPTLVGHSSANPTPLAIMEDTPRQSKVVARLLSLPPDFWRGFMGTEQENLVPTPPCSAFLGTGEQGWLCPAVVVGTLPQCQRSGFTGMMEPRWAVDKSCTDSKG</sequence>
<accession>A0A8B9N0N7</accession>
<reference evidence="2" key="2">
    <citation type="submission" date="2025-09" db="UniProtKB">
        <authorList>
            <consortium name="Ensembl"/>
        </authorList>
    </citation>
    <scope>IDENTIFICATION</scope>
</reference>
<protein>
    <recommendedName>
        <fullName evidence="1">Rho-GAP domain-containing protein</fullName>
    </recommendedName>
</protein>
<dbReference type="GO" id="GO:0097149">
    <property type="term" value="C:centralspindlin complex"/>
    <property type="evidence" value="ECO:0007669"/>
    <property type="project" value="TreeGrafter"/>
</dbReference>
<dbReference type="InterPro" id="IPR008936">
    <property type="entry name" value="Rho_GTPase_activation_prot"/>
</dbReference>
<name>A0A8B9N0N7_9AVES</name>
<dbReference type="Proteomes" id="UP000694541">
    <property type="component" value="Unplaced"/>
</dbReference>
<dbReference type="PANTHER" id="PTHR46199:SF4">
    <property type="entry name" value="RAC GTPASE-ACTIVATING PROTEIN 1"/>
    <property type="match status" value="1"/>
</dbReference>
<evidence type="ECO:0000313" key="2">
    <source>
        <dbReference type="Ensembl" id="ENSANIP00000015491.1"/>
    </source>
</evidence>
<dbReference type="GO" id="GO:0005634">
    <property type="term" value="C:nucleus"/>
    <property type="evidence" value="ECO:0007669"/>
    <property type="project" value="TreeGrafter"/>
</dbReference>
<dbReference type="Ensembl" id="ENSANIT00000016031.1">
    <property type="protein sequence ID" value="ENSANIP00000015491.1"/>
    <property type="gene ID" value="ENSANIG00000010540.1"/>
</dbReference>
<dbReference type="InterPro" id="IPR000198">
    <property type="entry name" value="RhoGAP_dom"/>
</dbReference>
<dbReference type="GO" id="GO:0000281">
    <property type="term" value="P:mitotic cytokinesis"/>
    <property type="evidence" value="ECO:0007669"/>
    <property type="project" value="TreeGrafter"/>
</dbReference>
<dbReference type="PANTHER" id="PTHR46199">
    <property type="entry name" value="RAC GTPASE-ACTIVATING PROTEIN 1"/>
    <property type="match status" value="1"/>
</dbReference>
<keyword evidence="3" id="KW-1185">Reference proteome</keyword>